<reference evidence="4 5" key="1">
    <citation type="submission" date="2014-06" db="EMBL/GenBank/DDBJ databases">
        <title>Shewanella sp. YQH10.</title>
        <authorList>
            <person name="Liu Y."/>
            <person name="Zeng R."/>
        </authorList>
    </citation>
    <scope>NUCLEOTIDE SEQUENCE [LARGE SCALE GENOMIC DNA]</scope>
    <source>
        <strain evidence="4 5">YQH10</strain>
    </source>
</reference>
<organism evidence="4 5">
    <name type="scientific">Shewanella mangrovi</name>
    <dbReference type="NCBI Taxonomy" id="1515746"/>
    <lineage>
        <taxon>Bacteria</taxon>
        <taxon>Pseudomonadati</taxon>
        <taxon>Pseudomonadota</taxon>
        <taxon>Gammaproteobacteria</taxon>
        <taxon>Alteromonadales</taxon>
        <taxon>Shewanellaceae</taxon>
        <taxon>Shewanella</taxon>
    </lineage>
</organism>
<dbReference type="STRING" id="1515746.HR45_12960"/>
<feature type="region of interest" description="Disordered" evidence="1">
    <location>
        <begin position="638"/>
        <end position="658"/>
    </location>
</feature>
<dbReference type="Gene3D" id="1.10.390.10">
    <property type="entry name" value="Neutral Protease Domain 2"/>
    <property type="match status" value="1"/>
</dbReference>
<proteinExistence type="predicted"/>
<name>A0A094JFZ7_9GAMM</name>
<dbReference type="InterPro" id="IPR027268">
    <property type="entry name" value="Peptidase_M4/M1_CTD_sf"/>
</dbReference>
<protein>
    <submittedName>
        <fullName evidence="4">Peptidase M1</fullName>
    </submittedName>
</protein>
<feature type="domain" description="Peptidase M1 membrane alanine aminopeptidase" evidence="3">
    <location>
        <begin position="395"/>
        <end position="555"/>
    </location>
</feature>
<feature type="chain" id="PRO_5001900175" evidence="2">
    <location>
        <begin position="27"/>
        <end position="658"/>
    </location>
</feature>
<dbReference type="Proteomes" id="UP000029264">
    <property type="component" value="Unassembled WGS sequence"/>
</dbReference>
<keyword evidence="5" id="KW-1185">Reference proteome</keyword>
<comment type="caution">
    <text evidence="4">The sequence shown here is derived from an EMBL/GenBank/DDBJ whole genome shotgun (WGS) entry which is preliminary data.</text>
</comment>
<dbReference type="OrthoDB" id="9814383at2"/>
<sequence>MSHWPKTAAQLMAGGSALLLISSSFAAESNYDPRDLFAPLSMPTPANAYRNGAGKPGELYWQNRVDYNLHANIDTAKQQLHGEELITYTNNSPDKLEQLWLQLDQNIYRKDSRSSTASQWHRTQFTDGYKIDSIEVIAGGKSYTADTLVDDTRMRIALQNPLAADGGKLQLKISYSYEIPGTWGGRTAVTPTANSKIFEIAQWYPRMAVYDDQHGWHNNPYVGSEFYLEYGTIDYTVTVPANYYVVGSGELINPKEALSKTEQKRLAQAQQSDKTVYIRTATDAQAAVANSTSETRDWHFRMEHTRDVAFAASADFIIDAARINLPNGKSSLAMSAYPPEAAGANKWDRSTEYVKGSIEHFSQWYPYPWPAAVNLGGHGAGMEYPGIVFDGMKDKDDKLFWITAHELGHTWFPMIVGSDERRHAFMDEGFNTFIDVYASDAFNNGEFAPKRDGEYAPKGGNPVDEILPVLADPEAPSLMMPAEAVAEKYRHSTAYFKAALGLVLLREQILGPDRFDPAFKAYIKTWAYKHPSPSDFFRFMESAAGEDLAWWWRGWYLNNWQLDMAVTGINQVDTKWAKGTEIHFASKQKLVMPAKLRLQFEDGTSQDMQLPIETWMNRFAPSIVLQLDKPLKSVTLDPEHKLPDADRSNNTFTLQKTK</sequence>
<dbReference type="SUPFAM" id="SSF55486">
    <property type="entry name" value="Metalloproteases ('zincins'), catalytic domain"/>
    <property type="match status" value="1"/>
</dbReference>
<dbReference type="CDD" id="cd09604">
    <property type="entry name" value="M1_APN_like"/>
    <property type="match status" value="1"/>
</dbReference>
<evidence type="ECO:0000313" key="5">
    <source>
        <dbReference type="Proteomes" id="UP000029264"/>
    </source>
</evidence>
<feature type="compositionally biased region" description="Polar residues" evidence="1">
    <location>
        <begin position="648"/>
        <end position="658"/>
    </location>
</feature>
<dbReference type="Pfam" id="PF01433">
    <property type="entry name" value="Peptidase_M1"/>
    <property type="match status" value="1"/>
</dbReference>
<evidence type="ECO:0000313" key="4">
    <source>
        <dbReference type="EMBL" id="KFZ36954.1"/>
    </source>
</evidence>
<gene>
    <name evidence="4" type="ORF">HR45_12960</name>
</gene>
<feature type="compositionally biased region" description="Basic and acidic residues" evidence="1">
    <location>
        <begin position="638"/>
        <end position="647"/>
    </location>
</feature>
<dbReference type="GO" id="GO:0008270">
    <property type="term" value="F:zinc ion binding"/>
    <property type="evidence" value="ECO:0007669"/>
    <property type="project" value="InterPro"/>
</dbReference>
<dbReference type="InterPro" id="IPR014782">
    <property type="entry name" value="Peptidase_M1_dom"/>
</dbReference>
<dbReference type="EMBL" id="JPEO01000010">
    <property type="protein sequence ID" value="KFZ36954.1"/>
    <property type="molecule type" value="Genomic_DNA"/>
</dbReference>
<dbReference type="eggNOG" id="COG0308">
    <property type="taxonomic scope" value="Bacteria"/>
</dbReference>
<dbReference type="GO" id="GO:0008237">
    <property type="term" value="F:metallopeptidase activity"/>
    <property type="evidence" value="ECO:0007669"/>
    <property type="project" value="InterPro"/>
</dbReference>
<evidence type="ECO:0000256" key="1">
    <source>
        <dbReference type="SAM" id="MobiDB-lite"/>
    </source>
</evidence>
<keyword evidence="2" id="KW-0732">Signal</keyword>
<accession>A0A094JFZ7</accession>
<feature type="signal peptide" evidence="2">
    <location>
        <begin position="1"/>
        <end position="26"/>
    </location>
</feature>
<dbReference type="AlphaFoldDB" id="A0A094JFZ7"/>
<evidence type="ECO:0000259" key="3">
    <source>
        <dbReference type="Pfam" id="PF01433"/>
    </source>
</evidence>
<evidence type="ECO:0000256" key="2">
    <source>
        <dbReference type="SAM" id="SignalP"/>
    </source>
</evidence>
<dbReference type="RefSeq" id="WP_037443474.1">
    <property type="nucleotide sequence ID" value="NZ_JPEO01000010.1"/>
</dbReference>